<reference evidence="2 3" key="1">
    <citation type="submission" date="2019-04" db="EMBL/GenBank/DDBJ databases">
        <title>Aspergillus burnettii sp. nov., novel species from soil in southeast Queensland.</title>
        <authorList>
            <person name="Gilchrist C.L.M."/>
            <person name="Pitt J.I."/>
            <person name="Lange L."/>
            <person name="Lacey H.J."/>
            <person name="Vuong D."/>
            <person name="Midgley D.J."/>
            <person name="Greenfield P."/>
            <person name="Bradbury M."/>
            <person name="Lacey E."/>
            <person name="Busk P.K."/>
            <person name="Pilgaard B."/>
            <person name="Chooi Y.H."/>
            <person name="Piggott A.M."/>
        </authorList>
    </citation>
    <scope>NUCLEOTIDE SEQUENCE [LARGE SCALE GENOMIC DNA]</scope>
    <source>
        <strain evidence="2 3">FRR 5400</strain>
    </source>
</reference>
<protein>
    <submittedName>
        <fullName evidence="2">Uncharacterized protein</fullName>
    </submittedName>
</protein>
<organism evidence="2 3">
    <name type="scientific">Petromyces alliaceus</name>
    <name type="common">Aspergillus alliaceus</name>
    <dbReference type="NCBI Taxonomy" id="209559"/>
    <lineage>
        <taxon>Eukaryota</taxon>
        <taxon>Fungi</taxon>
        <taxon>Dikarya</taxon>
        <taxon>Ascomycota</taxon>
        <taxon>Pezizomycotina</taxon>
        <taxon>Eurotiomycetes</taxon>
        <taxon>Eurotiomycetidae</taxon>
        <taxon>Eurotiales</taxon>
        <taxon>Aspergillaceae</taxon>
        <taxon>Aspergillus</taxon>
        <taxon>Aspergillus subgen. Circumdati</taxon>
    </lineage>
</organism>
<dbReference type="AlphaFoldDB" id="A0A8H6E8X4"/>
<accession>A0A8H6E8X4</accession>
<feature type="region of interest" description="Disordered" evidence="1">
    <location>
        <begin position="23"/>
        <end position="60"/>
    </location>
</feature>
<evidence type="ECO:0000313" key="2">
    <source>
        <dbReference type="EMBL" id="KAF5862968.1"/>
    </source>
</evidence>
<sequence>MTTKFLSTEEKVHIIRRVQAATRSAIEQKVSNDTKPPRPSSTPSPSSSPQVILPNAEQQSRLPAELAIPPAWRFRSRLHASLGCCGRLRDGGRCRLFIVLEAVAEL</sequence>
<gene>
    <name evidence="2" type="ORF">ETB97_010900</name>
</gene>
<name>A0A8H6E8X4_PETAA</name>
<dbReference type="Proteomes" id="UP000541154">
    <property type="component" value="Unassembled WGS sequence"/>
</dbReference>
<keyword evidence="3" id="KW-1185">Reference proteome</keyword>
<evidence type="ECO:0000256" key="1">
    <source>
        <dbReference type="SAM" id="MobiDB-lite"/>
    </source>
</evidence>
<comment type="caution">
    <text evidence="2">The sequence shown here is derived from an EMBL/GenBank/DDBJ whole genome shotgun (WGS) entry which is preliminary data.</text>
</comment>
<dbReference type="EMBL" id="SPNV01000061">
    <property type="protein sequence ID" value="KAF5862968.1"/>
    <property type="molecule type" value="Genomic_DNA"/>
</dbReference>
<evidence type="ECO:0000313" key="3">
    <source>
        <dbReference type="Proteomes" id="UP000541154"/>
    </source>
</evidence>
<proteinExistence type="predicted"/>